<organism evidence="2">
    <name type="scientific">Thomasclavelia ramosa</name>
    <dbReference type="NCBI Taxonomy" id="1547"/>
    <lineage>
        <taxon>Bacteria</taxon>
        <taxon>Bacillati</taxon>
        <taxon>Bacillota</taxon>
        <taxon>Erysipelotrichia</taxon>
        <taxon>Erysipelotrichales</taxon>
        <taxon>Coprobacillaceae</taxon>
        <taxon>Thomasclavelia</taxon>
    </lineage>
</organism>
<dbReference type="EMBL" id="CACRTL010000031">
    <property type="protein sequence ID" value="VYU18763.1"/>
    <property type="molecule type" value="Genomic_DNA"/>
</dbReference>
<dbReference type="EMBL" id="JAQLKE010000003">
    <property type="protein sequence ID" value="MDB7082674.1"/>
    <property type="molecule type" value="Genomic_DNA"/>
</dbReference>
<reference evidence="1" key="2">
    <citation type="submission" date="2023-01" db="EMBL/GenBank/DDBJ databases">
        <title>Human gut microbiome strain richness.</title>
        <authorList>
            <person name="Chen-Liaw A."/>
        </authorList>
    </citation>
    <scope>NUCLEOTIDE SEQUENCE</scope>
    <source>
        <strain evidence="1">1001217st2_G6_1001217B_191108</strain>
    </source>
</reference>
<accession>A0A6N3CZ72</accession>
<name>A0A6N3CZ72_9FIRM</name>
<dbReference type="Proteomes" id="UP001211987">
    <property type="component" value="Unassembled WGS sequence"/>
</dbReference>
<gene>
    <name evidence="2" type="ORF">CRLFYP8_03151</name>
    <name evidence="1" type="ORF">PM738_02575</name>
</gene>
<dbReference type="RefSeq" id="WP_003536998.1">
    <property type="nucleotide sequence ID" value="NZ_BAABXX010000001.1"/>
</dbReference>
<evidence type="ECO:0000313" key="2">
    <source>
        <dbReference type="EMBL" id="VYU18763.1"/>
    </source>
</evidence>
<reference evidence="2" key="1">
    <citation type="submission" date="2019-11" db="EMBL/GenBank/DDBJ databases">
        <authorList>
            <person name="Feng L."/>
        </authorList>
    </citation>
    <scope>NUCLEOTIDE SEQUENCE</scope>
    <source>
        <strain evidence="2">CramosumLFYP8</strain>
    </source>
</reference>
<protein>
    <submittedName>
        <fullName evidence="2">Uncharacterized protein</fullName>
    </submittedName>
</protein>
<sequence>MEIIELPLSESFEKKERELALIVILKHLLSGGRTQWCPDSNMLFYLWR</sequence>
<dbReference type="AlphaFoldDB" id="A0A6N3CZ72"/>
<evidence type="ECO:0000313" key="1">
    <source>
        <dbReference type="EMBL" id="MDB7082674.1"/>
    </source>
</evidence>
<proteinExistence type="predicted"/>